<dbReference type="AlphaFoldDB" id="K0RQQ4"/>
<feature type="compositionally biased region" description="Basic and acidic residues" evidence="1">
    <location>
        <begin position="11"/>
        <end position="27"/>
    </location>
</feature>
<dbReference type="EMBL" id="AGNL01034026">
    <property type="protein sequence ID" value="EJK55435.1"/>
    <property type="molecule type" value="Genomic_DNA"/>
</dbReference>
<feature type="compositionally biased region" description="Basic and acidic residues" evidence="1">
    <location>
        <begin position="38"/>
        <end position="58"/>
    </location>
</feature>
<comment type="caution">
    <text evidence="2">The sequence shown here is derived from an EMBL/GenBank/DDBJ whole genome shotgun (WGS) entry which is preliminary data.</text>
</comment>
<feature type="compositionally biased region" description="Basic and acidic residues" evidence="1">
    <location>
        <begin position="94"/>
        <end position="126"/>
    </location>
</feature>
<sequence length="151" mass="15946">RRRAGRGGRRRGPERERGERARGHGEGRGAGGTGGHGGPREDDGGPEGAIRERYEGPWRRGTWGAERADSAAGHAGDGGAGRQALPAVLAVHTDQGDVLRGRPRRADRPQRRPEGGGHVEGRHEAQGRAGARQHAEHERAPPASPGSTTPR</sequence>
<proteinExistence type="predicted"/>
<protein>
    <submittedName>
        <fullName evidence="2">Uncharacterized protein</fullName>
    </submittedName>
</protein>
<feature type="non-terminal residue" evidence="2">
    <location>
        <position position="1"/>
    </location>
</feature>
<evidence type="ECO:0000256" key="1">
    <source>
        <dbReference type="SAM" id="MobiDB-lite"/>
    </source>
</evidence>
<organism evidence="2 3">
    <name type="scientific">Thalassiosira oceanica</name>
    <name type="common">Marine diatom</name>
    <dbReference type="NCBI Taxonomy" id="159749"/>
    <lineage>
        <taxon>Eukaryota</taxon>
        <taxon>Sar</taxon>
        <taxon>Stramenopiles</taxon>
        <taxon>Ochrophyta</taxon>
        <taxon>Bacillariophyta</taxon>
        <taxon>Coscinodiscophyceae</taxon>
        <taxon>Thalassiosirophycidae</taxon>
        <taxon>Thalassiosirales</taxon>
        <taxon>Thalassiosiraceae</taxon>
        <taxon>Thalassiosira</taxon>
    </lineage>
</organism>
<gene>
    <name evidence="2" type="ORF">THAOC_24835</name>
</gene>
<evidence type="ECO:0000313" key="2">
    <source>
        <dbReference type="EMBL" id="EJK55435.1"/>
    </source>
</evidence>
<reference evidence="2 3" key="1">
    <citation type="journal article" date="2012" name="Genome Biol.">
        <title>Genome and low-iron response of an oceanic diatom adapted to chronic iron limitation.</title>
        <authorList>
            <person name="Lommer M."/>
            <person name="Specht M."/>
            <person name="Roy A.S."/>
            <person name="Kraemer L."/>
            <person name="Andreson R."/>
            <person name="Gutowska M.A."/>
            <person name="Wolf J."/>
            <person name="Bergner S.V."/>
            <person name="Schilhabel M.B."/>
            <person name="Klostermeier U.C."/>
            <person name="Beiko R.G."/>
            <person name="Rosenstiel P."/>
            <person name="Hippler M."/>
            <person name="Laroche J."/>
        </authorList>
    </citation>
    <scope>NUCLEOTIDE SEQUENCE [LARGE SCALE GENOMIC DNA]</scope>
    <source>
        <strain evidence="2 3">CCMP1005</strain>
    </source>
</reference>
<feature type="region of interest" description="Disordered" evidence="1">
    <location>
        <begin position="1"/>
        <end position="151"/>
    </location>
</feature>
<feature type="compositionally biased region" description="Gly residues" evidence="1">
    <location>
        <begin position="28"/>
        <end position="37"/>
    </location>
</feature>
<accession>K0RQQ4</accession>
<dbReference type="Proteomes" id="UP000266841">
    <property type="component" value="Unassembled WGS sequence"/>
</dbReference>
<evidence type="ECO:0000313" key="3">
    <source>
        <dbReference type="Proteomes" id="UP000266841"/>
    </source>
</evidence>
<feature type="compositionally biased region" description="Basic residues" evidence="1">
    <location>
        <begin position="1"/>
        <end position="10"/>
    </location>
</feature>
<keyword evidence="3" id="KW-1185">Reference proteome</keyword>
<name>K0RQQ4_THAOC</name>